<reference evidence="1" key="1">
    <citation type="submission" date="2014-12" db="EMBL/GenBank/DDBJ databases">
        <title>Genome Sequence of Valsa Canker Pathogens Uncovers a Specific Adaption of Colonization on Woody Bark.</title>
        <authorList>
            <person name="Yin Z."/>
            <person name="Liu H."/>
            <person name="Gao X."/>
            <person name="Li Z."/>
            <person name="Song N."/>
            <person name="Ke X."/>
            <person name="Dai Q."/>
            <person name="Wu Y."/>
            <person name="Sun Y."/>
            <person name="Xu J.-R."/>
            <person name="Kang Z.K."/>
            <person name="Wang L."/>
            <person name="Huang L."/>
        </authorList>
    </citation>
    <scope>NUCLEOTIDE SEQUENCE [LARGE SCALE GENOMIC DNA]</scope>
    <source>
        <strain evidence="1">03-8</strain>
    </source>
</reference>
<proteinExistence type="predicted"/>
<evidence type="ECO:0000313" key="2">
    <source>
        <dbReference type="Proteomes" id="UP000078559"/>
    </source>
</evidence>
<dbReference type="AlphaFoldDB" id="A0A194W1P2"/>
<accession>A0A194W1P2</accession>
<dbReference type="EMBL" id="CM003103">
    <property type="protein sequence ID" value="KUI70192.1"/>
    <property type="molecule type" value="Genomic_DNA"/>
</dbReference>
<organism evidence="1 2">
    <name type="scientific">Cytospora mali</name>
    <name type="common">Apple Valsa canker fungus</name>
    <name type="synonym">Valsa mali</name>
    <dbReference type="NCBI Taxonomy" id="578113"/>
    <lineage>
        <taxon>Eukaryota</taxon>
        <taxon>Fungi</taxon>
        <taxon>Dikarya</taxon>
        <taxon>Ascomycota</taxon>
        <taxon>Pezizomycotina</taxon>
        <taxon>Sordariomycetes</taxon>
        <taxon>Sordariomycetidae</taxon>
        <taxon>Diaporthales</taxon>
        <taxon>Cytosporaceae</taxon>
        <taxon>Cytospora</taxon>
    </lineage>
</organism>
<sequence>MVRNHDGHNGLDPCFKCRPPDQPRQVRFYSELSPTPVKSCLNADCDAQSLSHQGRLGQNVPYDASHTNCTSDFDPDWDADAYVFIKQRSGLEINANHDGIVLVENTRETHVLHGYTATSGAPEEHLTPVSPLNVTAELYNDVTDIDNNSMPLDSCRSSSMRVLATTAGSTDQYQSAKRVDPPSSSISVRSSAYRKFPMSIMTSLEGGNPEPFPDIRCTIGQRVNCFAETSIGTENFHEDHMLQRRVWENTMTWEPKSEFSTLLVALALSFLKIISESEATRLHLWEAGIKAPLLQNMKAAFILPLLLQTVTVSATKIMSGRQEIDYGCLLEDPG</sequence>
<dbReference type="Proteomes" id="UP000078559">
    <property type="component" value="Chromosome 6"/>
</dbReference>
<gene>
    <name evidence="1" type="ORF">VM1G_06304</name>
</gene>
<protein>
    <submittedName>
        <fullName evidence="1">Uncharacterized protein</fullName>
    </submittedName>
</protein>
<keyword evidence="2" id="KW-1185">Reference proteome</keyword>
<name>A0A194W1P2_CYTMA</name>
<evidence type="ECO:0000313" key="1">
    <source>
        <dbReference type="EMBL" id="KUI70192.1"/>
    </source>
</evidence>